<organism evidence="1 2">
    <name type="scientific">Pisolithus tinctorius Marx 270</name>
    <dbReference type="NCBI Taxonomy" id="870435"/>
    <lineage>
        <taxon>Eukaryota</taxon>
        <taxon>Fungi</taxon>
        <taxon>Dikarya</taxon>
        <taxon>Basidiomycota</taxon>
        <taxon>Agaricomycotina</taxon>
        <taxon>Agaricomycetes</taxon>
        <taxon>Agaricomycetidae</taxon>
        <taxon>Boletales</taxon>
        <taxon>Sclerodermatineae</taxon>
        <taxon>Pisolithaceae</taxon>
        <taxon>Pisolithus</taxon>
    </lineage>
</organism>
<evidence type="ECO:0000313" key="2">
    <source>
        <dbReference type="Proteomes" id="UP000054217"/>
    </source>
</evidence>
<dbReference type="Pfam" id="PF18759">
    <property type="entry name" value="Plavaka"/>
    <property type="match status" value="2"/>
</dbReference>
<sequence length="547" mass="62759">MQAQINVFLKLEWLNGQKPSFLSARQLLEWMDTLPSGLKWQVMQLEVDGYNTEKKIELIYQDGLEVVESLFGNPIFAQNMSFDPLHVWRNTEREYGEWFTVDEATRIQDTLPEGATIIPIITASDKMPVMKHTGNLEMHPLFLTIANIDSDIHMKATAHPGVARLWHRCMDIVMERLKCVANVGEFMMDAFSDVQFCFTPLVAWTADLPEQQLIAAVARNASPITLATLEQFGDPTCQPPHTKQYTLDRIHQISRTGGGRDPWKVDSFQKVAKANQLLGVQLLFFRNWQHSDPARFLVPKVLHSLHKFFWDHVLKWCKEVVGIDKLNTRYKVHHKRISFRHFASGISRATQMTGHEYRDIQRTIVPMIAGAAPAVMVQPIHALMDFFYLAQRHVHTESSIRDMEASLAEFHSTKNGILDTGAHAGKEDFNIPKLELMLSFMDAIRRNGRLIQYSADVSECLLITHCKMPFTRTNRQSDFTEQIVHLLDHEERIHLFNIYLLLCEHNEPLVNATKDEENLLSLADPTSSWISCVAPGEQRHFNSPRSI</sequence>
<gene>
    <name evidence="1" type="ORF">M404DRAFT_17490</name>
</gene>
<dbReference type="OrthoDB" id="3232986at2759"/>
<reference evidence="2" key="2">
    <citation type="submission" date="2015-01" db="EMBL/GenBank/DDBJ databases">
        <title>Evolutionary Origins and Diversification of the Mycorrhizal Mutualists.</title>
        <authorList>
            <consortium name="DOE Joint Genome Institute"/>
            <consortium name="Mycorrhizal Genomics Consortium"/>
            <person name="Kohler A."/>
            <person name="Kuo A."/>
            <person name="Nagy L.G."/>
            <person name="Floudas D."/>
            <person name="Copeland A."/>
            <person name="Barry K.W."/>
            <person name="Cichocki N."/>
            <person name="Veneault-Fourrey C."/>
            <person name="LaButti K."/>
            <person name="Lindquist E.A."/>
            <person name="Lipzen A."/>
            <person name="Lundell T."/>
            <person name="Morin E."/>
            <person name="Murat C."/>
            <person name="Riley R."/>
            <person name="Ohm R."/>
            <person name="Sun H."/>
            <person name="Tunlid A."/>
            <person name="Henrissat B."/>
            <person name="Grigoriev I.V."/>
            <person name="Hibbett D.S."/>
            <person name="Martin F."/>
        </authorList>
    </citation>
    <scope>NUCLEOTIDE SEQUENCE [LARGE SCALE GENOMIC DNA]</scope>
    <source>
        <strain evidence="2">Marx 270</strain>
    </source>
</reference>
<dbReference type="AlphaFoldDB" id="A0A0C3PZ41"/>
<name>A0A0C3PZ41_PISTI</name>
<protein>
    <submittedName>
        <fullName evidence="1">Uncharacterized protein</fullName>
    </submittedName>
</protein>
<reference evidence="1 2" key="1">
    <citation type="submission" date="2014-04" db="EMBL/GenBank/DDBJ databases">
        <authorList>
            <consortium name="DOE Joint Genome Institute"/>
            <person name="Kuo A."/>
            <person name="Kohler A."/>
            <person name="Costa M.D."/>
            <person name="Nagy L.G."/>
            <person name="Floudas D."/>
            <person name="Copeland A."/>
            <person name="Barry K.W."/>
            <person name="Cichocki N."/>
            <person name="Veneault-Fourrey C."/>
            <person name="LaButti K."/>
            <person name="Lindquist E.A."/>
            <person name="Lipzen A."/>
            <person name="Lundell T."/>
            <person name="Morin E."/>
            <person name="Murat C."/>
            <person name="Sun H."/>
            <person name="Tunlid A."/>
            <person name="Henrissat B."/>
            <person name="Grigoriev I.V."/>
            <person name="Hibbett D.S."/>
            <person name="Martin F."/>
            <person name="Nordberg H.P."/>
            <person name="Cantor M.N."/>
            <person name="Hua S.X."/>
        </authorList>
    </citation>
    <scope>NUCLEOTIDE SEQUENCE [LARGE SCALE GENOMIC DNA]</scope>
    <source>
        <strain evidence="1 2">Marx 270</strain>
    </source>
</reference>
<dbReference type="InterPro" id="IPR041078">
    <property type="entry name" value="Plavaka"/>
</dbReference>
<dbReference type="Proteomes" id="UP000054217">
    <property type="component" value="Unassembled WGS sequence"/>
</dbReference>
<dbReference type="EMBL" id="KN831944">
    <property type="protein sequence ID" value="KIO14609.1"/>
    <property type="molecule type" value="Genomic_DNA"/>
</dbReference>
<proteinExistence type="predicted"/>
<accession>A0A0C3PZ41</accession>
<keyword evidence="2" id="KW-1185">Reference proteome</keyword>
<dbReference type="HOGENOM" id="CLU_006344_10_3_1"/>
<dbReference type="InParanoid" id="A0A0C3PZ41"/>
<evidence type="ECO:0000313" key="1">
    <source>
        <dbReference type="EMBL" id="KIO14609.1"/>
    </source>
</evidence>